<dbReference type="Proteomes" id="UP000628710">
    <property type="component" value="Unassembled WGS sequence"/>
</dbReference>
<dbReference type="EMBL" id="JAEMNX010000006">
    <property type="protein sequence ID" value="MBJ7537475.1"/>
    <property type="molecule type" value="Genomic_DNA"/>
</dbReference>
<evidence type="ECO:0000256" key="8">
    <source>
        <dbReference type="RuleBase" id="RU363041"/>
    </source>
</evidence>
<dbReference type="PANTHER" id="PTHR30269:SF0">
    <property type="entry name" value="MEMBRANE TRANSPORTER PROTEIN YFCA-RELATED"/>
    <property type="match status" value="1"/>
</dbReference>
<keyword evidence="3" id="KW-0813">Transport</keyword>
<dbReference type="PANTHER" id="PTHR30269">
    <property type="entry name" value="TRANSMEMBRANE PROTEIN YFCA"/>
    <property type="match status" value="1"/>
</dbReference>
<name>A0A934MZF1_9GAMM</name>
<evidence type="ECO:0000313" key="9">
    <source>
        <dbReference type="EMBL" id="MBJ7537475.1"/>
    </source>
</evidence>
<sequence>MVVDLFALGFFSFCGGLIDAAVGGGGLLLMPALLHALPEHTLTTVFGTNKMAVWAGTLSSIFRYVKRVKLVWKIMIPTAFAAFLFSYLGAKSIAFIPKDIMQVAVFFLLVVMAIYTFVKKDLGKTHKELKINHREIAKGVIFGGLIGYYDGVFGPGSGSFLIFLFVRGFGFDFLNASASAKLINMGTFTAALLFFIPSGNVLWEIGILVAACNILGAIVGVFLALRYGSEFIRIVFLVLLVFLIGRMGLGMV</sequence>
<feature type="transmembrane region" description="Helical" evidence="8">
    <location>
        <begin position="139"/>
        <end position="166"/>
    </location>
</feature>
<evidence type="ECO:0000256" key="5">
    <source>
        <dbReference type="ARBA" id="ARBA00022692"/>
    </source>
</evidence>
<feature type="transmembrane region" description="Helical" evidence="8">
    <location>
        <begin position="100"/>
        <end position="118"/>
    </location>
</feature>
<protein>
    <recommendedName>
        <fullName evidence="8">Probable membrane transporter protein</fullName>
    </recommendedName>
</protein>
<comment type="subcellular location">
    <subcellularLocation>
        <location evidence="1 8">Cell membrane</location>
        <topology evidence="1 8">Multi-pass membrane protein</topology>
    </subcellularLocation>
</comment>
<evidence type="ECO:0000256" key="1">
    <source>
        <dbReference type="ARBA" id="ARBA00004651"/>
    </source>
</evidence>
<proteinExistence type="inferred from homology"/>
<evidence type="ECO:0000256" key="7">
    <source>
        <dbReference type="ARBA" id="ARBA00023136"/>
    </source>
</evidence>
<dbReference type="GO" id="GO:0005886">
    <property type="term" value="C:plasma membrane"/>
    <property type="evidence" value="ECO:0007669"/>
    <property type="project" value="UniProtKB-SubCell"/>
</dbReference>
<feature type="transmembrane region" description="Helical" evidence="8">
    <location>
        <begin position="6"/>
        <end position="30"/>
    </location>
</feature>
<accession>A0A934MZF1</accession>
<keyword evidence="5 8" id="KW-0812">Transmembrane</keyword>
<feature type="transmembrane region" description="Helical" evidence="8">
    <location>
        <begin position="203"/>
        <end position="225"/>
    </location>
</feature>
<evidence type="ECO:0000256" key="3">
    <source>
        <dbReference type="ARBA" id="ARBA00022448"/>
    </source>
</evidence>
<keyword evidence="7 8" id="KW-0472">Membrane</keyword>
<keyword evidence="10" id="KW-1185">Reference proteome</keyword>
<dbReference type="InterPro" id="IPR002781">
    <property type="entry name" value="TM_pro_TauE-like"/>
</dbReference>
<feature type="transmembrane region" description="Helical" evidence="8">
    <location>
        <begin position="70"/>
        <end position="88"/>
    </location>
</feature>
<evidence type="ECO:0000256" key="2">
    <source>
        <dbReference type="ARBA" id="ARBA00009142"/>
    </source>
</evidence>
<dbReference type="AlphaFoldDB" id="A0A934MZF1"/>
<feature type="transmembrane region" description="Helical" evidence="8">
    <location>
        <begin position="178"/>
        <end position="196"/>
    </location>
</feature>
<evidence type="ECO:0000313" key="10">
    <source>
        <dbReference type="Proteomes" id="UP000628710"/>
    </source>
</evidence>
<evidence type="ECO:0000256" key="6">
    <source>
        <dbReference type="ARBA" id="ARBA00022989"/>
    </source>
</evidence>
<dbReference type="Pfam" id="PF01925">
    <property type="entry name" value="TauE"/>
    <property type="match status" value="1"/>
</dbReference>
<gene>
    <name evidence="9" type="ORF">I8J31_07230</name>
</gene>
<dbReference type="InterPro" id="IPR052017">
    <property type="entry name" value="TSUP"/>
</dbReference>
<keyword evidence="4 8" id="KW-1003">Cell membrane</keyword>
<organism evidence="9 10">
    <name type="scientific">Marinomonas transparens</name>
    <dbReference type="NCBI Taxonomy" id="2795388"/>
    <lineage>
        <taxon>Bacteria</taxon>
        <taxon>Pseudomonadati</taxon>
        <taxon>Pseudomonadota</taxon>
        <taxon>Gammaproteobacteria</taxon>
        <taxon>Oceanospirillales</taxon>
        <taxon>Oceanospirillaceae</taxon>
        <taxon>Marinomonas</taxon>
    </lineage>
</organism>
<dbReference type="RefSeq" id="WP_199467624.1">
    <property type="nucleotide sequence ID" value="NZ_JAEMNX010000006.1"/>
</dbReference>
<keyword evidence="6 8" id="KW-1133">Transmembrane helix</keyword>
<comment type="similarity">
    <text evidence="2 8">Belongs to the 4-toluene sulfonate uptake permease (TSUP) (TC 2.A.102) family.</text>
</comment>
<reference evidence="9" key="1">
    <citation type="submission" date="2020-12" db="EMBL/GenBank/DDBJ databases">
        <title>Marinomonas arctica sp. nov., a psychrotolerant bacterium isolated from the Arctic.</title>
        <authorList>
            <person name="Zhang Y."/>
        </authorList>
    </citation>
    <scope>NUCLEOTIDE SEQUENCE</scope>
    <source>
        <strain evidence="9">C1424</strain>
    </source>
</reference>
<evidence type="ECO:0000256" key="4">
    <source>
        <dbReference type="ARBA" id="ARBA00022475"/>
    </source>
</evidence>
<comment type="caution">
    <text evidence="9">The sequence shown here is derived from an EMBL/GenBank/DDBJ whole genome shotgun (WGS) entry which is preliminary data.</text>
</comment>
<feature type="transmembrane region" description="Helical" evidence="8">
    <location>
        <begin position="231"/>
        <end position="249"/>
    </location>
</feature>